<dbReference type="Pfam" id="PF08659">
    <property type="entry name" value="KR"/>
    <property type="match status" value="1"/>
</dbReference>
<evidence type="ECO:0000256" key="4">
    <source>
        <dbReference type="ARBA" id="ARBA00022679"/>
    </source>
</evidence>
<keyword evidence="15" id="KW-1185">Reference proteome</keyword>
<dbReference type="EMBL" id="JABEXW010000536">
    <property type="protein sequence ID" value="KAF4962500.1"/>
    <property type="molecule type" value="Genomic_DNA"/>
</dbReference>
<dbReference type="CDD" id="cd02440">
    <property type="entry name" value="AdoMet_MTases"/>
    <property type="match status" value="1"/>
</dbReference>
<evidence type="ECO:0000313" key="15">
    <source>
        <dbReference type="Proteomes" id="UP000622797"/>
    </source>
</evidence>
<comment type="caution">
    <text evidence="14">The sequence shown here is derived from an EMBL/GenBank/DDBJ whole genome shotgun (WGS) entry which is preliminary data.</text>
</comment>
<evidence type="ECO:0000256" key="9">
    <source>
        <dbReference type="PROSITE-ProRule" id="PRU01363"/>
    </source>
</evidence>
<dbReference type="Pfam" id="PF16197">
    <property type="entry name" value="KAsynt_C_assoc"/>
    <property type="match status" value="1"/>
</dbReference>
<dbReference type="PROSITE" id="PS50075">
    <property type="entry name" value="CARRIER"/>
    <property type="match status" value="1"/>
</dbReference>
<dbReference type="SUPFAM" id="SSF55048">
    <property type="entry name" value="Probable ACP-binding domain of malonyl-CoA ACP transacylase"/>
    <property type="match status" value="1"/>
</dbReference>
<feature type="active site" description="Proton acceptor; for dehydratase activity" evidence="9">
    <location>
        <position position="1026"/>
    </location>
</feature>
<dbReference type="SUPFAM" id="SSF52151">
    <property type="entry name" value="FabD/lysophospholipase-like"/>
    <property type="match status" value="1"/>
</dbReference>
<dbReference type="InterPro" id="IPR042104">
    <property type="entry name" value="PKS_dehydratase_sf"/>
</dbReference>
<dbReference type="Pfam" id="PF13602">
    <property type="entry name" value="ADH_zinc_N_2"/>
    <property type="match status" value="1"/>
</dbReference>
<dbReference type="InterPro" id="IPR049900">
    <property type="entry name" value="PKS_mFAS_DH"/>
</dbReference>
<feature type="compositionally biased region" description="Basic and acidic residues" evidence="10">
    <location>
        <begin position="472"/>
        <end position="488"/>
    </location>
</feature>
<dbReference type="GO" id="GO:0031177">
    <property type="term" value="F:phosphopantetheine binding"/>
    <property type="evidence" value="ECO:0007669"/>
    <property type="project" value="InterPro"/>
</dbReference>
<dbReference type="PROSITE" id="PS52004">
    <property type="entry name" value="KS3_2"/>
    <property type="match status" value="1"/>
</dbReference>
<dbReference type="CDD" id="cd00833">
    <property type="entry name" value="PKS"/>
    <property type="match status" value="1"/>
</dbReference>
<feature type="region of interest" description="C-terminal hotdog fold" evidence="9">
    <location>
        <begin position="1150"/>
        <end position="1305"/>
    </location>
</feature>
<dbReference type="InterPro" id="IPR020843">
    <property type="entry name" value="ER"/>
</dbReference>
<dbReference type="Pfam" id="PF14765">
    <property type="entry name" value="PS-DH"/>
    <property type="match status" value="1"/>
</dbReference>
<dbReference type="InterPro" id="IPR036736">
    <property type="entry name" value="ACP-like_sf"/>
</dbReference>
<dbReference type="InterPro" id="IPR032821">
    <property type="entry name" value="PKS_assoc"/>
</dbReference>
<dbReference type="PANTHER" id="PTHR43775:SF29">
    <property type="entry name" value="ASPERFURANONE POLYKETIDE SYNTHASE AFOG-RELATED"/>
    <property type="match status" value="1"/>
</dbReference>
<dbReference type="InterPro" id="IPR014043">
    <property type="entry name" value="Acyl_transferase_dom"/>
</dbReference>
<dbReference type="InterPro" id="IPR014031">
    <property type="entry name" value="Ketoacyl_synth_C"/>
</dbReference>
<dbReference type="Pfam" id="PF02801">
    <property type="entry name" value="Ketoacyl-synt_C"/>
    <property type="match status" value="1"/>
</dbReference>
<keyword evidence="6" id="KW-0560">Oxidoreductase</keyword>
<sequence>MDMSNEHSDALTSEPIAIIGMSSKFAGDATNNESLWQMLIEGRHAWKPFPSSRFRSEGIYHPNSERLNSTHVKGAHFLQEDVGLFDAAFFGHSSEAAASLDPQYRLQLESVYEALESGENIAFFKPIRPQELIANNSLSFLSTAGLPIPKIAGSKTSVFTGVFVHDYRDALLRDADNLPRLMATGTGVPMMSNRISHFFDLRGASMTIETACSSTLVAMHQGIQSLRTGEADMSIIGGANLTLNPDMFKALSSGGFLSGDGKCYAFDSRASGYGRGEGVATVIIKRLKDALTAGDPIRAVIRGSALNQDGKTETITTPSLQAQEELIRACYLNAGLSPEDTQYVEAHGTGTQAGDTVEARAIATVFACRDEPLLVGSVKTNLGHTEAASGLASIIKTVLALEKGIIPPSINFEKPNPKIPLQDWNLKLVRKLEKWPAAKIRRASVNNFGYGGANAHIVMEESRLWLPAPESEDSHANTRSNRHPEDHPLVSSADQNHADENTNGYQPISSSDVKILILSGRDEQACQRMISNLADFLEQVKATESNAEEYLQSLAYTLCERRTIFPWAAAYPVPVTPSFEDVVQTLRSPKFRPSRSSRQPRIGMVFTGQGAQWYAMGRELIESYPVYRASLEEAEKYLKQLGADWSLMEELSRDAGTTRINSVALSTPICVVVQISLVRLLRSWGVVPVAVTSHSSGEMAAAFAADALSYKQAMAFSYYRALLATDKSLGGPVEGAMIAIDTQAYLARLRSGGKAVVACINSPSSITVAGDLSAVMELESLAKEDGVFARRLKVDTAWHSHHMAGIATLYAEALEAMQSEESVYASEASMSVAFSSPVTGNRITSAGMIASPKHWVNSLVQPVRFVEAFTDMVSHGLNNSPSNVDIIVEVGPHTALGGPIQQILELPEFKELDIPYYGCLVRNNNAQETMLALASSLIQQGYPVDMEAVNFPNGKHHSIRVLPNLPSYPWNHHNKHWVEPRFNKALRERSQPPHDLLGSLVDGVNPASPSWRHTLDVSSSPWTRDHVIQSNILYPAAGYICLAVEALKQLTAMDQATHAQEVSGYELRDVEFLQALIIPDDSDGIEIQTQVRPVSEKDVGLQGWKHFEIWSVTSDNRWTHHAKGLITVEPHESETVRPTRSKPDLSFRSYAKRIVPADLFANLRALGITHGPMFQNFKSIVQSGSDARSLVTMAVADISVSNDLPRHHVLNPATLDAVFTAPYSAVKGAVAYESTPKVPRSVQHLWLSSNITNVPGHLLDVRSQLVRQDKQGMEAKISVSNEGDGNMVLEMEGCSYQSLGNNLSSQQNQPWKTKLCSQVEWSLDISLSSPATISSIREQLNFPTDPLEEDLSRDLSRVCIHFMKETLAVLDPNDLNRVSSDLAKHYVWMKHAVQQAAPNRHDVDSSKPLDVDQMTTSQGLGKIICQIGGRLPDIMLGKVSPLELLVQDNMLSSFNEQDPGTQRAGAQLAGLLRYIAHKNPRIRILEIGAGAGAMTRYALEALGTDKSGGPHAYSYHYTDISTTFFEAAQANFSSGTDLLSFGVLDIQHDPEMQGFAHGTYDVVIASRCLNSTKSISHVLGNVRNLLKPGGRLLLTEELQHGIGTQFVNGLLPGWHSEEHIGGEACNKTVPSMPVLHGHLQDAGFSGVDLDLYDLESFEMSTWMTVMSTSPEPIFPNQYVDPGEMVIITGKKSGSPPPNWIQELHKSLYSHAETDKPLVVRDLESLSAAATWYADKICLFVGEIEEPILYNLDRTALEGIRAMSTNCQGLIWVTRGGTVDCERPELGLVAGFVRSLRTEYPGRKFLTLDLDPKGPLWSDSGLTAITRILESNFRGPEHSTIEIRGPRDFEYAERDGVILVPRFYHDEVKDQMISSSLLGHDATPATVQPFYQADRPLCLDLESLAFSDDVHAITFSNCLEPGLVEIEPKAYGTSLHQTHNRIISRECAGIITRVGSEALQQGYSVGDRVFCILSQVQSSLPSRAIVEWFSTMAIPAQLSFQDAASMPVAFLTAYYSLVEIGQLKNGQSVLIHDAEKDVGQAAIMISRHVKAEVFVAVSGPRARELITHKYGIPMDHVLDIENSSFGPAILTATNSLGVDIVLNTLQGPLLQQSFNLVAPLGSFIDISGHDTEQNSNLEMRPFARHVSFSAVDISTMLKHRGPVVHRCLGEVVRLLETKSISPIDPLSVFSLANMAEAFESIKTGHHLGKTVLSVEPDAMVSVLPRKAAAYLSPDSSYLIVGGNGGLGRSVAHWMVSRGAKSLIIMSRNASKSEKAGTLAQELREAGCPRVLLVSGDVAREDDVSEAIQTCAEEGLPPIRGLIHAAFVLRDSFVEKMTLDDYRTTIDSKVRGVWNLHNQFNLPGDLDFFVLFSSINGILGYPSQAAYSAAGAYEDALAHYRVKQCGLPAVSIDLSVVDSIGYVAEATSAEILRKSLVKAGRLVINEDQVLAALELAILSPYNPQFILGGINSGQGPHWDDVGDLGRDMRFLALKYRQPSSSGEEQQGQKSGDTLASKMAACASHDEAIRVVESALAAMLADMFLIPVEEIDLQESPSQHGVDSLMAVEVRNMLFNQAGAELSIFSILQSPSLTKLAADVMSGSKHVHFSAA</sequence>
<dbReference type="SMART" id="SM00822">
    <property type="entry name" value="PKS_KR"/>
    <property type="match status" value="1"/>
</dbReference>
<keyword evidence="7" id="KW-0511">Multifunctional enzyme</keyword>
<feature type="domain" description="Carrier" evidence="11">
    <location>
        <begin position="2524"/>
        <end position="2601"/>
    </location>
</feature>
<dbReference type="Gene3D" id="3.40.50.720">
    <property type="entry name" value="NAD(P)-binding Rossmann-like Domain"/>
    <property type="match status" value="3"/>
</dbReference>
<dbReference type="OrthoDB" id="329835at2759"/>
<feature type="domain" description="PKS/mFAS DH" evidence="13">
    <location>
        <begin position="994"/>
        <end position="1305"/>
    </location>
</feature>
<reference evidence="14" key="2">
    <citation type="submission" date="2020-05" db="EMBL/GenBank/DDBJ databases">
        <authorList>
            <person name="Kim H.-S."/>
            <person name="Proctor R.H."/>
            <person name="Brown D.W."/>
        </authorList>
    </citation>
    <scope>NUCLEOTIDE SEQUENCE</scope>
    <source>
        <strain evidence="14">NRRL 20472</strain>
    </source>
</reference>
<evidence type="ECO:0008006" key="16">
    <source>
        <dbReference type="Google" id="ProtNLM"/>
    </source>
</evidence>
<dbReference type="SMART" id="SM00827">
    <property type="entry name" value="PKS_AT"/>
    <property type="match status" value="1"/>
</dbReference>
<dbReference type="Pfam" id="PF00698">
    <property type="entry name" value="Acyl_transf_1"/>
    <property type="match status" value="1"/>
</dbReference>
<dbReference type="Pfam" id="PF00550">
    <property type="entry name" value="PP-binding"/>
    <property type="match status" value="1"/>
</dbReference>
<name>A0A8H4TQZ6_9HYPO</name>
<dbReference type="Pfam" id="PF00109">
    <property type="entry name" value="ketoacyl-synt"/>
    <property type="match status" value="2"/>
</dbReference>
<dbReference type="InterPro" id="IPR013217">
    <property type="entry name" value="Methyltransf_12"/>
</dbReference>
<keyword evidence="8" id="KW-0012">Acyltransferase</keyword>
<evidence type="ECO:0000256" key="10">
    <source>
        <dbReference type="SAM" id="MobiDB-lite"/>
    </source>
</evidence>
<dbReference type="PROSITE" id="PS52019">
    <property type="entry name" value="PKS_MFAS_DH"/>
    <property type="match status" value="1"/>
</dbReference>
<dbReference type="Gene3D" id="3.90.180.10">
    <property type="entry name" value="Medium-chain alcohol dehydrogenases, catalytic domain"/>
    <property type="match status" value="1"/>
</dbReference>
<evidence type="ECO:0000256" key="6">
    <source>
        <dbReference type="ARBA" id="ARBA00023002"/>
    </source>
</evidence>
<keyword evidence="4" id="KW-0808">Transferase</keyword>
<protein>
    <recommendedName>
        <fullName evidence="16">Polyketide synthase</fullName>
    </recommendedName>
</protein>
<feature type="active site" description="Proton donor; for dehydratase activity" evidence="9">
    <location>
        <position position="1216"/>
    </location>
</feature>
<dbReference type="Gene3D" id="3.40.50.150">
    <property type="entry name" value="Vaccinia Virus protein VP39"/>
    <property type="match status" value="1"/>
</dbReference>
<evidence type="ECO:0000256" key="1">
    <source>
        <dbReference type="ARBA" id="ARBA00005179"/>
    </source>
</evidence>
<dbReference type="InterPro" id="IPR050091">
    <property type="entry name" value="PKS_NRPS_Biosynth_Enz"/>
</dbReference>
<dbReference type="InterPro" id="IPR013968">
    <property type="entry name" value="PKS_KR"/>
</dbReference>
<reference evidence="14" key="1">
    <citation type="journal article" date="2020" name="BMC Genomics">
        <title>Correction to: Identification and distribution of gene clusters required for synthesis of sphingolipid metabolism inhibitors in diverse species of the filamentous fungus Fusarium.</title>
        <authorList>
            <person name="Kim H.S."/>
            <person name="Lohmar J.M."/>
            <person name="Busman M."/>
            <person name="Brown D.W."/>
            <person name="Naumann T.A."/>
            <person name="Divon H.H."/>
            <person name="Lysoe E."/>
            <person name="Uhlig S."/>
            <person name="Proctor R.H."/>
        </authorList>
    </citation>
    <scope>NUCLEOTIDE SEQUENCE</scope>
    <source>
        <strain evidence="14">NRRL 20472</strain>
    </source>
</reference>
<evidence type="ECO:0000256" key="7">
    <source>
        <dbReference type="ARBA" id="ARBA00023268"/>
    </source>
</evidence>
<evidence type="ECO:0000256" key="5">
    <source>
        <dbReference type="ARBA" id="ARBA00022857"/>
    </source>
</evidence>
<keyword evidence="5" id="KW-0521">NADP</keyword>
<dbReference type="Gene3D" id="3.40.47.10">
    <property type="match status" value="1"/>
</dbReference>
<dbReference type="Gene3D" id="3.10.129.110">
    <property type="entry name" value="Polyketide synthase dehydratase"/>
    <property type="match status" value="1"/>
</dbReference>
<dbReference type="InterPro" id="IPR029063">
    <property type="entry name" value="SAM-dependent_MTases_sf"/>
</dbReference>
<dbReference type="InterPro" id="IPR014030">
    <property type="entry name" value="Ketoacyl_synth_N"/>
</dbReference>
<dbReference type="InterPro" id="IPR020841">
    <property type="entry name" value="PKS_Beta-ketoAc_synthase_dom"/>
</dbReference>
<dbReference type="InterPro" id="IPR016039">
    <property type="entry name" value="Thiolase-like"/>
</dbReference>
<feature type="domain" description="Ketosynthase family 3 (KS3)" evidence="12">
    <location>
        <begin position="13"/>
        <end position="461"/>
    </location>
</feature>
<dbReference type="SUPFAM" id="SSF51735">
    <property type="entry name" value="NAD(P)-binding Rossmann-fold domains"/>
    <property type="match status" value="2"/>
</dbReference>
<evidence type="ECO:0000256" key="8">
    <source>
        <dbReference type="ARBA" id="ARBA00023315"/>
    </source>
</evidence>
<dbReference type="GO" id="GO:0004312">
    <property type="term" value="F:fatty acid synthase activity"/>
    <property type="evidence" value="ECO:0007669"/>
    <property type="project" value="TreeGrafter"/>
</dbReference>
<dbReference type="Gene3D" id="1.10.1200.10">
    <property type="entry name" value="ACP-like"/>
    <property type="match status" value="1"/>
</dbReference>
<dbReference type="SUPFAM" id="SSF53335">
    <property type="entry name" value="S-adenosyl-L-methionine-dependent methyltransferases"/>
    <property type="match status" value="1"/>
</dbReference>
<dbReference type="SMART" id="SM00825">
    <property type="entry name" value="PKS_KS"/>
    <property type="match status" value="1"/>
</dbReference>
<dbReference type="SMART" id="SM00829">
    <property type="entry name" value="PKS_ER"/>
    <property type="match status" value="1"/>
</dbReference>
<dbReference type="Pfam" id="PF21089">
    <property type="entry name" value="PKS_DH_N"/>
    <property type="match status" value="1"/>
</dbReference>
<keyword evidence="3" id="KW-0597">Phosphoprotein</keyword>
<evidence type="ECO:0000259" key="12">
    <source>
        <dbReference type="PROSITE" id="PS52004"/>
    </source>
</evidence>
<dbReference type="SUPFAM" id="SSF50129">
    <property type="entry name" value="GroES-like"/>
    <property type="match status" value="1"/>
</dbReference>
<dbReference type="InterPro" id="IPR049551">
    <property type="entry name" value="PKS_DH_C"/>
</dbReference>
<feature type="region of interest" description="N-terminal hotdog fold" evidence="9">
    <location>
        <begin position="994"/>
        <end position="1133"/>
    </location>
</feature>
<dbReference type="GO" id="GO:0044550">
    <property type="term" value="P:secondary metabolite biosynthetic process"/>
    <property type="evidence" value="ECO:0007669"/>
    <property type="project" value="TreeGrafter"/>
</dbReference>
<dbReference type="Pfam" id="PF08242">
    <property type="entry name" value="Methyltransf_12"/>
    <property type="match status" value="1"/>
</dbReference>
<dbReference type="InterPro" id="IPR001227">
    <property type="entry name" value="Ac_transferase_dom_sf"/>
</dbReference>
<keyword evidence="2" id="KW-0596">Phosphopantetheine</keyword>
<accession>A0A8H4TQZ6</accession>
<dbReference type="SUPFAM" id="SSF53901">
    <property type="entry name" value="Thiolase-like"/>
    <property type="match status" value="1"/>
</dbReference>
<dbReference type="InterPro" id="IPR020806">
    <property type="entry name" value="PKS_PP-bd"/>
</dbReference>
<feature type="region of interest" description="Disordered" evidence="10">
    <location>
        <begin position="469"/>
        <end position="507"/>
    </location>
</feature>
<dbReference type="SUPFAM" id="SSF47336">
    <property type="entry name" value="ACP-like"/>
    <property type="match status" value="1"/>
</dbReference>
<evidence type="ECO:0000259" key="11">
    <source>
        <dbReference type="PROSITE" id="PS50075"/>
    </source>
</evidence>
<dbReference type="Proteomes" id="UP000622797">
    <property type="component" value="Unassembled WGS sequence"/>
</dbReference>
<dbReference type="InterPro" id="IPR016036">
    <property type="entry name" value="Malonyl_transacylase_ACP-bd"/>
</dbReference>
<dbReference type="InterPro" id="IPR056501">
    <property type="entry name" value="NAD-bd_HRPKS_sdrA"/>
</dbReference>
<evidence type="ECO:0000256" key="2">
    <source>
        <dbReference type="ARBA" id="ARBA00022450"/>
    </source>
</evidence>
<dbReference type="GO" id="GO:0016491">
    <property type="term" value="F:oxidoreductase activity"/>
    <property type="evidence" value="ECO:0007669"/>
    <property type="project" value="UniProtKB-KW"/>
</dbReference>
<dbReference type="SMART" id="SM00823">
    <property type="entry name" value="PKS_PP"/>
    <property type="match status" value="1"/>
</dbReference>
<dbReference type="Pfam" id="PF23114">
    <property type="entry name" value="NAD-bd_HRPKS_sdrA"/>
    <property type="match status" value="1"/>
</dbReference>
<evidence type="ECO:0000259" key="13">
    <source>
        <dbReference type="PROSITE" id="PS52019"/>
    </source>
</evidence>
<dbReference type="InterPro" id="IPR036291">
    <property type="entry name" value="NAD(P)-bd_dom_sf"/>
</dbReference>
<dbReference type="Gene3D" id="3.40.366.10">
    <property type="entry name" value="Malonyl-Coenzyme A Acyl Carrier Protein, domain 2"/>
    <property type="match status" value="1"/>
</dbReference>
<dbReference type="InterPro" id="IPR009081">
    <property type="entry name" value="PP-bd_ACP"/>
</dbReference>
<dbReference type="PANTHER" id="PTHR43775">
    <property type="entry name" value="FATTY ACID SYNTHASE"/>
    <property type="match status" value="1"/>
</dbReference>
<dbReference type="CDD" id="cd05195">
    <property type="entry name" value="enoyl_red"/>
    <property type="match status" value="1"/>
</dbReference>
<dbReference type="GO" id="GO:0006633">
    <property type="term" value="P:fatty acid biosynthetic process"/>
    <property type="evidence" value="ECO:0007669"/>
    <property type="project" value="TreeGrafter"/>
</dbReference>
<proteinExistence type="predicted"/>
<gene>
    <name evidence="14" type="ORF">FSARC_9423</name>
</gene>
<dbReference type="SMART" id="SM00826">
    <property type="entry name" value="PKS_DH"/>
    <property type="match status" value="1"/>
</dbReference>
<dbReference type="InterPro" id="IPR020807">
    <property type="entry name" value="PKS_DH"/>
</dbReference>
<dbReference type="InterPro" id="IPR016035">
    <property type="entry name" value="Acyl_Trfase/lysoPLipase"/>
</dbReference>
<evidence type="ECO:0000313" key="14">
    <source>
        <dbReference type="EMBL" id="KAF4962500.1"/>
    </source>
</evidence>
<dbReference type="InterPro" id="IPR057326">
    <property type="entry name" value="KR_dom"/>
</dbReference>
<organism evidence="14 15">
    <name type="scientific">Fusarium sarcochroum</name>
    <dbReference type="NCBI Taxonomy" id="1208366"/>
    <lineage>
        <taxon>Eukaryota</taxon>
        <taxon>Fungi</taxon>
        <taxon>Dikarya</taxon>
        <taxon>Ascomycota</taxon>
        <taxon>Pezizomycotina</taxon>
        <taxon>Sordariomycetes</taxon>
        <taxon>Hypocreomycetidae</taxon>
        <taxon>Hypocreales</taxon>
        <taxon>Nectriaceae</taxon>
        <taxon>Fusarium</taxon>
        <taxon>Fusarium lateritium species complex</taxon>
    </lineage>
</organism>
<dbReference type="Gene3D" id="3.30.70.3290">
    <property type="match status" value="1"/>
</dbReference>
<evidence type="ECO:0000256" key="3">
    <source>
        <dbReference type="ARBA" id="ARBA00022553"/>
    </source>
</evidence>
<comment type="pathway">
    <text evidence="1">Secondary metabolite biosynthesis.</text>
</comment>
<dbReference type="InterPro" id="IPR049552">
    <property type="entry name" value="PKS_DH_N"/>
</dbReference>
<dbReference type="InterPro" id="IPR011032">
    <property type="entry name" value="GroES-like_sf"/>
</dbReference>